<organism evidence="5 6">
    <name type="scientific">Sedimentimonas flavescens</name>
    <dbReference type="NCBI Taxonomy" id="2851012"/>
    <lineage>
        <taxon>Bacteria</taxon>
        <taxon>Pseudomonadati</taxon>
        <taxon>Pseudomonadota</taxon>
        <taxon>Alphaproteobacteria</taxon>
        <taxon>Rhodobacterales</taxon>
        <taxon>Rhodobacter group</taxon>
        <taxon>Sedimentimonas</taxon>
    </lineage>
</organism>
<reference evidence="5 6" key="1">
    <citation type="submission" date="2022-10" db="EMBL/GenBank/DDBJ databases">
        <title>Sinirhodobacter sp. nov., isolated from ocean surface sediments.</title>
        <authorList>
            <person name="He W."/>
            <person name="Wang L."/>
            <person name="Zhang D.-F."/>
        </authorList>
    </citation>
    <scope>NUCLEOTIDE SEQUENCE [LARGE SCALE GENOMIC DNA]</scope>
    <source>
        <strain evidence="5 6">WL0115</strain>
    </source>
</reference>
<dbReference type="InterPro" id="IPR035418">
    <property type="entry name" value="AraC-bd_2"/>
</dbReference>
<evidence type="ECO:0000256" key="1">
    <source>
        <dbReference type="ARBA" id="ARBA00023015"/>
    </source>
</evidence>
<comment type="caution">
    <text evidence="5">The sequence shown here is derived from an EMBL/GenBank/DDBJ whole genome shotgun (WGS) entry which is preliminary data.</text>
</comment>
<evidence type="ECO:0000256" key="2">
    <source>
        <dbReference type="ARBA" id="ARBA00023125"/>
    </source>
</evidence>
<dbReference type="Gene3D" id="1.10.10.60">
    <property type="entry name" value="Homeodomain-like"/>
    <property type="match status" value="1"/>
</dbReference>
<dbReference type="PANTHER" id="PTHR46796">
    <property type="entry name" value="HTH-TYPE TRANSCRIPTIONAL ACTIVATOR RHAS-RELATED"/>
    <property type="match status" value="1"/>
</dbReference>
<proteinExistence type="predicted"/>
<keyword evidence="2" id="KW-0238">DNA-binding</keyword>
<evidence type="ECO:0000313" key="6">
    <source>
        <dbReference type="Proteomes" id="UP001526166"/>
    </source>
</evidence>
<dbReference type="InterPro" id="IPR018062">
    <property type="entry name" value="HTH_AraC-typ_CS"/>
</dbReference>
<dbReference type="InterPro" id="IPR018060">
    <property type="entry name" value="HTH_AraC"/>
</dbReference>
<evidence type="ECO:0000256" key="3">
    <source>
        <dbReference type="ARBA" id="ARBA00023163"/>
    </source>
</evidence>
<dbReference type="InterPro" id="IPR009057">
    <property type="entry name" value="Homeodomain-like_sf"/>
</dbReference>
<keyword evidence="1" id="KW-0805">Transcription regulation</keyword>
<keyword evidence="3" id="KW-0804">Transcription</keyword>
<evidence type="ECO:0000259" key="4">
    <source>
        <dbReference type="PROSITE" id="PS01124"/>
    </source>
</evidence>
<dbReference type="InterPro" id="IPR020449">
    <property type="entry name" value="Tscrpt_reg_AraC-type_HTH"/>
</dbReference>
<dbReference type="RefSeq" id="WP_263848631.1">
    <property type="nucleotide sequence ID" value="NZ_JAOWKW010000018.1"/>
</dbReference>
<dbReference type="PROSITE" id="PS00041">
    <property type="entry name" value="HTH_ARAC_FAMILY_1"/>
    <property type="match status" value="1"/>
</dbReference>
<keyword evidence="6" id="KW-1185">Reference proteome</keyword>
<dbReference type="Proteomes" id="UP001526166">
    <property type="component" value="Unassembled WGS sequence"/>
</dbReference>
<dbReference type="InterPro" id="IPR050204">
    <property type="entry name" value="AraC_XylS_family_regulators"/>
</dbReference>
<dbReference type="Pfam" id="PF12833">
    <property type="entry name" value="HTH_18"/>
    <property type="match status" value="1"/>
</dbReference>
<dbReference type="PROSITE" id="PS01124">
    <property type="entry name" value="HTH_ARAC_FAMILY_2"/>
    <property type="match status" value="1"/>
</dbReference>
<evidence type="ECO:0000313" key="5">
    <source>
        <dbReference type="EMBL" id="MCV2880318.1"/>
    </source>
</evidence>
<sequence>MSGIVGGVSFDLATRELSAVAGLECLRELFDTKVQLTFDASADQRVDAQMTVHGLPGLRRARMTSTMDVHLGRKRPMLADGQDDVCLIIGTGGQLAIDQRARRSVAREGDAVLLVYREPAEVHFHSMNYLSVRVPYSALVPLTKDLEAAAGRCVPREATALALLRSYVSALPAHMADLRLSGLIATHVYDLMALAIGSNADGRELALGRGVRVARLKAIEADLARDSTLSLEEIARRQNVTPRYVQMLFEDAGTTFTSYVLDIRLEAVRTMLISPRYKDWSVTNIALEAGFGDISYFNRRFRRRFSMTPTDLRNAAQQVR</sequence>
<dbReference type="PRINTS" id="PR00032">
    <property type="entry name" value="HTHARAC"/>
</dbReference>
<gene>
    <name evidence="5" type="ORF">OE699_15880</name>
</gene>
<dbReference type="Pfam" id="PF14525">
    <property type="entry name" value="AraC_binding_2"/>
    <property type="match status" value="1"/>
</dbReference>
<accession>A0ABT3A303</accession>
<name>A0ABT3A303_9RHOB</name>
<dbReference type="PANTHER" id="PTHR46796:SF6">
    <property type="entry name" value="ARAC SUBFAMILY"/>
    <property type="match status" value="1"/>
</dbReference>
<dbReference type="EMBL" id="JAOWKW010000018">
    <property type="protein sequence ID" value="MCV2880318.1"/>
    <property type="molecule type" value="Genomic_DNA"/>
</dbReference>
<feature type="domain" description="HTH araC/xylS-type" evidence="4">
    <location>
        <begin position="213"/>
        <end position="315"/>
    </location>
</feature>
<protein>
    <submittedName>
        <fullName evidence="5">AraC family transcriptional regulator</fullName>
    </submittedName>
</protein>
<dbReference type="SMART" id="SM00342">
    <property type="entry name" value="HTH_ARAC"/>
    <property type="match status" value="1"/>
</dbReference>
<dbReference type="SUPFAM" id="SSF46689">
    <property type="entry name" value="Homeodomain-like"/>
    <property type="match status" value="1"/>
</dbReference>